<keyword evidence="1" id="KW-0472">Membrane</keyword>
<feature type="transmembrane region" description="Helical" evidence="1">
    <location>
        <begin position="70"/>
        <end position="91"/>
    </location>
</feature>
<evidence type="ECO:0000313" key="3">
    <source>
        <dbReference type="Proteomes" id="UP001642260"/>
    </source>
</evidence>
<keyword evidence="1" id="KW-0812">Transmembrane</keyword>
<keyword evidence="1" id="KW-1133">Transmembrane helix</keyword>
<dbReference type="Proteomes" id="UP001642260">
    <property type="component" value="Unassembled WGS sequence"/>
</dbReference>
<accession>A0ABC8KGQ7</accession>
<gene>
    <name evidence="2" type="ORF">ERUC_LOCUS23991</name>
</gene>
<protein>
    <submittedName>
        <fullName evidence="2">Uncharacterized protein</fullName>
    </submittedName>
</protein>
<dbReference type="AlphaFoldDB" id="A0ABC8KGQ7"/>
<name>A0ABC8KGQ7_ERUVS</name>
<proteinExistence type="predicted"/>
<keyword evidence="3" id="KW-1185">Reference proteome</keyword>
<reference evidence="2 3" key="1">
    <citation type="submission" date="2022-03" db="EMBL/GenBank/DDBJ databases">
        <authorList>
            <person name="Macdonald S."/>
            <person name="Ahmed S."/>
            <person name="Newling K."/>
        </authorList>
    </citation>
    <scope>NUCLEOTIDE SEQUENCE [LARGE SCALE GENOMIC DNA]</scope>
</reference>
<sequence length="124" mass="14734">MYMSRSKRRGLAEKVDYREEDWSISQYFTGRTKSICTTEGQTVKGKMVNLSNVGSQQYNRTEAYSKANPIFCKVVIIMIFVQFTEYLIYGIELFGLLPNMFQDFIYYEFTIESFTKKQKKRIYD</sequence>
<organism evidence="2 3">
    <name type="scientific">Eruca vesicaria subsp. sativa</name>
    <name type="common">Garden rocket</name>
    <name type="synonym">Eruca sativa</name>
    <dbReference type="NCBI Taxonomy" id="29727"/>
    <lineage>
        <taxon>Eukaryota</taxon>
        <taxon>Viridiplantae</taxon>
        <taxon>Streptophyta</taxon>
        <taxon>Embryophyta</taxon>
        <taxon>Tracheophyta</taxon>
        <taxon>Spermatophyta</taxon>
        <taxon>Magnoliopsida</taxon>
        <taxon>eudicotyledons</taxon>
        <taxon>Gunneridae</taxon>
        <taxon>Pentapetalae</taxon>
        <taxon>rosids</taxon>
        <taxon>malvids</taxon>
        <taxon>Brassicales</taxon>
        <taxon>Brassicaceae</taxon>
        <taxon>Brassiceae</taxon>
        <taxon>Eruca</taxon>
    </lineage>
</organism>
<comment type="caution">
    <text evidence="2">The sequence shown here is derived from an EMBL/GenBank/DDBJ whole genome shotgun (WGS) entry which is preliminary data.</text>
</comment>
<evidence type="ECO:0000313" key="2">
    <source>
        <dbReference type="EMBL" id="CAH8358235.1"/>
    </source>
</evidence>
<evidence type="ECO:0000256" key="1">
    <source>
        <dbReference type="SAM" id="Phobius"/>
    </source>
</evidence>
<dbReference type="EMBL" id="CAKOAT010244043">
    <property type="protein sequence ID" value="CAH8358235.1"/>
    <property type="molecule type" value="Genomic_DNA"/>
</dbReference>